<dbReference type="PANTHER" id="PTHR12197">
    <property type="entry name" value="HISTONE-LYSINE N-METHYLTRANSFERASE SMYD"/>
    <property type="match status" value="1"/>
</dbReference>
<proteinExistence type="predicted"/>
<dbReference type="Pfam" id="PF00856">
    <property type="entry name" value="SET"/>
    <property type="match status" value="1"/>
</dbReference>
<evidence type="ECO:0000313" key="3">
    <source>
        <dbReference type="Proteomes" id="UP000030669"/>
    </source>
</evidence>
<dbReference type="GeneID" id="19305018"/>
<dbReference type="OrthoDB" id="1028014at2759"/>
<dbReference type="HOGENOM" id="CLU_1708504_0_0_1"/>
<protein>
    <submittedName>
        <fullName evidence="2">SET domain-containing protein</fullName>
    </submittedName>
</protein>
<dbReference type="STRING" id="670483.S7RFF5"/>
<dbReference type="Gene3D" id="2.170.270.10">
    <property type="entry name" value="SET domain"/>
    <property type="match status" value="1"/>
</dbReference>
<feature type="non-terminal residue" evidence="2">
    <location>
        <position position="1"/>
    </location>
</feature>
<evidence type="ECO:0000259" key="1">
    <source>
        <dbReference type="PROSITE" id="PS50280"/>
    </source>
</evidence>
<gene>
    <name evidence="2" type="ORF">GLOTRDRAFT_20828</name>
</gene>
<dbReference type="RefSeq" id="XP_007870141.1">
    <property type="nucleotide sequence ID" value="XM_007871950.1"/>
</dbReference>
<dbReference type="CDD" id="cd20071">
    <property type="entry name" value="SET_SMYD"/>
    <property type="match status" value="1"/>
</dbReference>
<reference evidence="2 3" key="1">
    <citation type="journal article" date="2012" name="Science">
        <title>The Paleozoic origin of enzymatic lignin decomposition reconstructed from 31 fungal genomes.</title>
        <authorList>
            <person name="Floudas D."/>
            <person name="Binder M."/>
            <person name="Riley R."/>
            <person name="Barry K."/>
            <person name="Blanchette R.A."/>
            <person name="Henrissat B."/>
            <person name="Martinez A.T."/>
            <person name="Otillar R."/>
            <person name="Spatafora J.W."/>
            <person name="Yadav J.S."/>
            <person name="Aerts A."/>
            <person name="Benoit I."/>
            <person name="Boyd A."/>
            <person name="Carlson A."/>
            <person name="Copeland A."/>
            <person name="Coutinho P.M."/>
            <person name="de Vries R.P."/>
            <person name="Ferreira P."/>
            <person name="Findley K."/>
            <person name="Foster B."/>
            <person name="Gaskell J."/>
            <person name="Glotzer D."/>
            <person name="Gorecki P."/>
            <person name="Heitman J."/>
            <person name="Hesse C."/>
            <person name="Hori C."/>
            <person name="Igarashi K."/>
            <person name="Jurgens J.A."/>
            <person name="Kallen N."/>
            <person name="Kersten P."/>
            <person name="Kohler A."/>
            <person name="Kuees U."/>
            <person name="Kumar T.K.A."/>
            <person name="Kuo A."/>
            <person name="LaButti K."/>
            <person name="Larrondo L.F."/>
            <person name="Lindquist E."/>
            <person name="Ling A."/>
            <person name="Lombard V."/>
            <person name="Lucas S."/>
            <person name="Lundell T."/>
            <person name="Martin R."/>
            <person name="McLaughlin D.J."/>
            <person name="Morgenstern I."/>
            <person name="Morin E."/>
            <person name="Murat C."/>
            <person name="Nagy L.G."/>
            <person name="Nolan M."/>
            <person name="Ohm R.A."/>
            <person name="Patyshakuliyeva A."/>
            <person name="Rokas A."/>
            <person name="Ruiz-Duenas F.J."/>
            <person name="Sabat G."/>
            <person name="Salamov A."/>
            <person name="Samejima M."/>
            <person name="Schmutz J."/>
            <person name="Slot J.C."/>
            <person name="St John F."/>
            <person name="Stenlid J."/>
            <person name="Sun H."/>
            <person name="Sun S."/>
            <person name="Syed K."/>
            <person name="Tsang A."/>
            <person name="Wiebenga A."/>
            <person name="Young D."/>
            <person name="Pisabarro A."/>
            <person name="Eastwood D.C."/>
            <person name="Martin F."/>
            <person name="Cullen D."/>
            <person name="Grigoriev I.V."/>
            <person name="Hibbett D.S."/>
        </authorList>
    </citation>
    <scope>NUCLEOTIDE SEQUENCE [LARGE SCALE GENOMIC DNA]</scope>
    <source>
        <strain evidence="2 3">ATCC 11539</strain>
    </source>
</reference>
<accession>S7RFF5</accession>
<dbReference type="InterPro" id="IPR001214">
    <property type="entry name" value="SET_dom"/>
</dbReference>
<dbReference type="PROSITE" id="PS50280">
    <property type="entry name" value="SET"/>
    <property type="match status" value="1"/>
</dbReference>
<sequence length="154" mass="17787">WNEFLSLQPNEIACVRSSPHQLSQWMRVYLFLASIFAAHPLRDLAADPTYARALFARDAGNSFGIWQLPHADESEMFGWGVWVDASYFNHSCAPNLVKRRTGRTFSFITTRPVTVGEELCISYGSVSDDIKARRRRLWEGWWFWCGCTRCAQDM</sequence>
<feature type="non-terminal residue" evidence="2">
    <location>
        <position position="154"/>
    </location>
</feature>
<dbReference type="OMA" id="NQIRIYK"/>
<dbReference type="KEGG" id="gtr:GLOTRDRAFT_20828"/>
<dbReference type="eggNOG" id="KOG2084">
    <property type="taxonomic scope" value="Eukaryota"/>
</dbReference>
<feature type="domain" description="SET" evidence="1">
    <location>
        <begin position="10"/>
        <end position="124"/>
    </location>
</feature>
<organism evidence="2 3">
    <name type="scientific">Gloeophyllum trabeum (strain ATCC 11539 / FP-39264 / Madison 617)</name>
    <name type="common">Brown rot fungus</name>
    <dbReference type="NCBI Taxonomy" id="670483"/>
    <lineage>
        <taxon>Eukaryota</taxon>
        <taxon>Fungi</taxon>
        <taxon>Dikarya</taxon>
        <taxon>Basidiomycota</taxon>
        <taxon>Agaricomycotina</taxon>
        <taxon>Agaricomycetes</taxon>
        <taxon>Gloeophyllales</taxon>
        <taxon>Gloeophyllaceae</taxon>
        <taxon>Gloeophyllum</taxon>
    </lineage>
</organism>
<dbReference type="EMBL" id="KB469311">
    <property type="protein sequence ID" value="EPQ51244.1"/>
    <property type="molecule type" value="Genomic_DNA"/>
</dbReference>
<dbReference type="InterPro" id="IPR050869">
    <property type="entry name" value="H3K4_H4K5_MeTrfase"/>
</dbReference>
<evidence type="ECO:0000313" key="2">
    <source>
        <dbReference type="EMBL" id="EPQ51244.1"/>
    </source>
</evidence>
<dbReference type="PANTHER" id="PTHR12197:SF294">
    <property type="entry name" value="POTENTIAL PROTEIN LYSINE METHYLTRANSFERASE SET6"/>
    <property type="match status" value="1"/>
</dbReference>
<keyword evidence="3" id="KW-1185">Reference proteome</keyword>
<dbReference type="GO" id="GO:0005634">
    <property type="term" value="C:nucleus"/>
    <property type="evidence" value="ECO:0007669"/>
    <property type="project" value="TreeGrafter"/>
</dbReference>
<dbReference type="SUPFAM" id="SSF82199">
    <property type="entry name" value="SET domain"/>
    <property type="match status" value="1"/>
</dbReference>
<dbReference type="AlphaFoldDB" id="S7RFF5"/>
<dbReference type="Proteomes" id="UP000030669">
    <property type="component" value="Unassembled WGS sequence"/>
</dbReference>
<name>S7RFF5_GLOTA</name>
<dbReference type="InterPro" id="IPR046341">
    <property type="entry name" value="SET_dom_sf"/>
</dbReference>